<keyword evidence="3" id="KW-1185">Reference proteome</keyword>
<feature type="compositionally biased region" description="Low complexity" evidence="1">
    <location>
        <begin position="302"/>
        <end position="319"/>
    </location>
</feature>
<feature type="region of interest" description="Disordered" evidence="1">
    <location>
        <begin position="285"/>
        <end position="319"/>
    </location>
</feature>
<gene>
    <name evidence="2" type="ORF">K466DRAFT_599602</name>
</gene>
<dbReference type="STRING" id="1314778.A0A5C3PDH0"/>
<sequence length="434" mass="46845">MQTPAAHDTYAKELWSLKHGHPLWSPEPSPAFGEVRLGDVGYLDEGRFCFLFNAMRPAGDPVNKRGVPENFQAFVPPDPNSIQYYPDKITQPELHSGSISSLSVSVGASLKELGASAEAALRYECKQTSGALLLLKENAHKTYLDCGNHIKRYMAAHIEHWYDFASECLGIDVQEQDILFVSGFTKTSVWAEAAFHSGSAQGELLVAAGCFAPAAGGEFRVTMSRARDASVASRIGPSQRVKKDYTPMDGAAASEAEFDQCIFLNYHKAKRRKPWRPLKVIRAAAGPHDLPRPPGSSGSGSSGFNSTLNSSTTTGELGSQHTFNPVNHLLDYTLDNSDAAVACVSDADLADLFQGRTLPDDLRGDLEFQSAPITVDGTGMGTVLSPASDCHDIEELPTVPVQSLDRLRKLQGNIPNIIDVVVVGNHGSFLRGFG</sequence>
<evidence type="ECO:0000256" key="1">
    <source>
        <dbReference type="SAM" id="MobiDB-lite"/>
    </source>
</evidence>
<dbReference type="Proteomes" id="UP000308197">
    <property type="component" value="Unassembled WGS sequence"/>
</dbReference>
<evidence type="ECO:0000313" key="3">
    <source>
        <dbReference type="Proteomes" id="UP000308197"/>
    </source>
</evidence>
<reference evidence="2 3" key="1">
    <citation type="journal article" date="2019" name="Nat. Ecol. Evol.">
        <title>Megaphylogeny resolves global patterns of mushroom evolution.</title>
        <authorList>
            <person name="Varga T."/>
            <person name="Krizsan K."/>
            <person name="Foldi C."/>
            <person name="Dima B."/>
            <person name="Sanchez-Garcia M."/>
            <person name="Sanchez-Ramirez S."/>
            <person name="Szollosi G.J."/>
            <person name="Szarkandi J.G."/>
            <person name="Papp V."/>
            <person name="Albert L."/>
            <person name="Andreopoulos W."/>
            <person name="Angelini C."/>
            <person name="Antonin V."/>
            <person name="Barry K.W."/>
            <person name="Bougher N.L."/>
            <person name="Buchanan P."/>
            <person name="Buyck B."/>
            <person name="Bense V."/>
            <person name="Catcheside P."/>
            <person name="Chovatia M."/>
            <person name="Cooper J."/>
            <person name="Damon W."/>
            <person name="Desjardin D."/>
            <person name="Finy P."/>
            <person name="Geml J."/>
            <person name="Haridas S."/>
            <person name="Hughes K."/>
            <person name="Justo A."/>
            <person name="Karasinski D."/>
            <person name="Kautmanova I."/>
            <person name="Kiss B."/>
            <person name="Kocsube S."/>
            <person name="Kotiranta H."/>
            <person name="LaButti K.M."/>
            <person name="Lechner B.E."/>
            <person name="Liimatainen K."/>
            <person name="Lipzen A."/>
            <person name="Lukacs Z."/>
            <person name="Mihaltcheva S."/>
            <person name="Morgado L.N."/>
            <person name="Niskanen T."/>
            <person name="Noordeloos M.E."/>
            <person name="Ohm R.A."/>
            <person name="Ortiz-Santana B."/>
            <person name="Ovrebo C."/>
            <person name="Racz N."/>
            <person name="Riley R."/>
            <person name="Savchenko A."/>
            <person name="Shiryaev A."/>
            <person name="Soop K."/>
            <person name="Spirin V."/>
            <person name="Szebenyi C."/>
            <person name="Tomsovsky M."/>
            <person name="Tulloss R.E."/>
            <person name="Uehling J."/>
            <person name="Grigoriev I.V."/>
            <person name="Vagvolgyi C."/>
            <person name="Papp T."/>
            <person name="Martin F.M."/>
            <person name="Miettinen O."/>
            <person name="Hibbett D.S."/>
            <person name="Nagy L.G."/>
        </authorList>
    </citation>
    <scope>NUCLEOTIDE SEQUENCE [LARGE SCALE GENOMIC DNA]</scope>
    <source>
        <strain evidence="2 3">HHB13444</strain>
    </source>
</reference>
<proteinExistence type="predicted"/>
<accession>A0A5C3PDH0</accession>
<dbReference type="InParanoid" id="A0A5C3PDH0"/>
<dbReference type="EMBL" id="ML211160">
    <property type="protein sequence ID" value="TFK87281.1"/>
    <property type="molecule type" value="Genomic_DNA"/>
</dbReference>
<protein>
    <submittedName>
        <fullName evidence="2">Uncharacterized protein</fullName>
    </submittedName>
</protein>
<organism evidence="2 3">
    <name type="scientific">Polyporus arcularius HHB13444</name>
    <dbReference type="NCBI Taxonomy" id="1314778"/>
    <lineage>
        <taxon>Eukaryota</taxon>
        <taxon>Fungi</taxon>
        <taxon>Dikarya</taxon>
        <taxon>Basidiomycota</taxon>
        <taxon>Agaricomycotina</taxon>
        <taxon>Agaricomycetes</taxon>
        <taxon>Polyporales</taxon>
        <taxon>Polyporaceae</taxon>
        <taxon>Polyporus</taxon>
    </lineage>
</organism>
<name>A0A5C3PDH0_9APHY</name>
<evidence type="ECO:0000313" key="2">
    <source>
        <dbReference type="EMBL" id="TFK87281.1"/>
    </source>
</evidence>
<dbReference type="AlphaFoldDB" id="A0A5C3PDH0"/>